<protein>
    <submittedName>
        <fullName evidence="2">Uncharacterized protein</fullName>
    </submittedName>
</protein>
<proteinExistence type="predicted"/>
<dbReference type="AlphaFoldDB" id="A0A9Q0ZV88"/>
<name>A0A9Q0ZV88_9ROSI</name>
<evidence type="ECO:0000256" key="1">
    <source>
        <dbReference type="SAM" id="MobiDB-lite"/>
    </source>
</evidence>
<evidence type="ECO:0000313" key="2">
    <source>
        <dbReference type="EMBL" id="KAJ6747807.1"/>
    </source>
</evidence>
<dbReference type="EMBL" id="JAPFFM010000009">
    <property type="protein sequence ID" value="KAJ6747807.1"/>
    <property type="molecule type" value="Genomic_DNA"/>
</dbReference>
<evidence type="ECO:0000313" key="3">
    <source>
        <dbReference type="Proteomes" id="UP001151752"/>
    </source>
</evidence>
<accession>A0A9Q0ZV88</accession>
<comment type="caution">
    <text evidence="2">The sequence shown here is derived from an EMBL/GenBank/DDBJ whole genome shotgun (WGS) entry which is preliminary data.</text>
</comment>
<feature type="region of interest" description="Disordered" evidence="1">
    <location>
        <begin position="1"/>
        <end position="76"/>
    </location>
</feature>
<dbReference type="Proteomes" id="UP001151752">
    <property type="component" value="Chromosome 6"/>
</dbReference>
<reference evidence="2" key="1">
    <citation type="submission" date="2022-11" db="EMBL/GenBank/DDBJ databases">
        <authorList>
            <person name="Hyden B.L."/>
            <person name="Feng K."/>
            <person name="Yates T."/>
            <person name="Jawdy S."/>
            <person name="Smart L.B."/>
            <person name="Muchero W."/>
        </authorList>
    </citation>
    <scope>NUCLEOTIDE SEQUENCE</scope>
    <source>
        <tissue evidence="2">Shoot tip</tissue>
    </source>
</reference>
<keyword evidence="3" id="KW-1185">Reference proteome</keyword>
<feature type="compositionally biased region" description="Polar residues" evidence="1">
    <location>
        <begin position="25"/>
        <end position="37"/>
    </location>
</feature>
<reference evidence="2" key="2">
    <citation type="journal article" date="2023" name="Int. J. Mol. Sci.">
        <title>De Novo Assembly and Annotation of 11 Diverse Shrub Willow (Salix) Genomes Reveals Novel Gene Organization in Sex-Linked Regions.</title>
        <authorList>
            <person name="Hyden B."/>
            <person name="Feng K."/>
            <person name="Yates T.B."/>
            <person name="Jawdy S."/>
            <person name="Cereghino C."/>
            <person name="Smart L.B."/>
            <person name="Muchero W."/>
        </authorList>
    </citation>
    <scope>NUCLEOTIDE SEQUENCE</scope>
    <source>
        <tissue evidence="2">Shoot tip</tissue>
    </source>
</reference>
<gene>
    <name evidence="2" type="ORF">OIU74_030129</name>
</gene>
<organism evidence="2 3">
    <name type="scientific">Salix koriyanagi</name>
    <dbReference type="NCBI Taxonomy" id="2511006"/>
    <lineage>
        <taxon>Eukaryota</taxon>
        <taxon>Viridiplantae</taxon>
        <taxon>Streptophyta</taxon>
        <taxon>Embryophyta</taxon>
        <taxon>Tracheophyta</taxon>
        <taxon>Spermatophyta</taxon>
        <taxon>Magnoliopsida</taxon>
        <taxon>eudicotyledons</taxon>
        <taxon>Gunneridae</taxon>
        <taxon>Pentapetalae</taxon>
        <taxon>rosids</taxon>
        <taxon>fabids</taxon>
        <taxon>Malpighiales</taxon>
        <taxon>Salicaceae</taxon>
        <taxon>Saliceae</taxon>
        <taxon>Salix</taxon>
    </lineage>
</organism>
<sequence length="76" mass="8375">MVRTVKSTFLSPVNSPSSKAHIDSISPTANSNPTQKRPNCHEVTEQTATSPEEKTPFWDAKRIEKQRGQEGGASQH</sequence>
<feature type="compositionally biased region" description="Basic and acidic residues" evidence="1">
    <location>
        <begin position="51"/>
        <end position="68"/>
    </location>
</feature>
<feature type="compositionally biased region" description="Polar residues" evidence="1">
    <location>
        <begin position="1"/>
        <end position="18"/>
    </location>
</feature>